<dbReference type="SUPFAM" id="SSF49764">
    <property type="entry name" value="HSP20-like chaperones"/>
    <property type="match status" value="1"/>
</dbReference>
<feature type="compositionally biased region" description="Basic and acidic residues" evidence="2">
    <location>
        <begin position="73"/>
        <end position="91"/>
    </location>
</feature>
<evidence type="ECO:0000313" key="5">
    <source>
        <dbReference type="Proteomes" id="UP001556367"/>
    </source>
</evidence>
<dbReference type="Proteomes" id="UP001556367">
    <property type="component" value="Unassembled WGS sequence"/>
</dbReference>
<name>A0ABR3JMN2_9AGAR</name>
<gene>
    <name evidence="4" type="ORF">HGRIS_002748</name>
</gene>
<feature type="compositionally biased region" description="Low complexity" evidence="2">
    <location>
        <begin position="267"/>
        <end position="285"/>
    </location>
</feature>
<evidence type="ECO:0000256" key="1">
    <source>
        <dbReference type="PROSITE-ProRule" id="PRU00285"/>
    </source>
</evidence>
<evidence type="ECO:0000313" key="4">
    <source>
        <dbReference type="EMBL" id="KAL0956612.1"/>
    </source>
</evidence>
<accession>A0ABR3JMN2</accession>
<sequence length="627" mass="65890">MTISHQPRTATASSSNVMTTDSARSSSTESSSSSKSPGSFPVFDDEEEATSLDTSPEPSPGREDAVYALFGESKPKDASERVGHRTSHSGDYRAAASSGGASYVDPPRPPWPRSLKLMSALFTDVSSYMTSSSRDKGKARAPPEPTSTVTPTTSLIFPFARPYSLPSAASPPDALPRCDEPQEPTSMREDLAVPSSSSTSWIDRSSSASLPLPTQIPYHVLPRAAVSPEMVREGEVWGAGSQRDANQRPHAVYGTASILERPHISTHDSNGSTGSTDSSSSLPSAPASPPQSQSPPHPPSPPTQHAPEIPRLGPLPSAASQMAQAQSQPSPPLSPGSAGVAAAIAEMRRVPGGLAASRAEFGVGYFGYQPGAPSHLGRSWSEASSSNSGSSAPTSLAQRQASQPVQSSSQCHPTSIASVLAQQQRLVQMATGGLSATSPPASSTSYGRGLSSTASSPGVAYANASRLHNSFPSNTNYPPPEPPVILPEEDDASSMACDEAASGGLASPRSAGSVGSGYQPPYAPFLCRAPPPADSWIEVETTVGEYRLNVRLPGFKRDGITLATKRRRILHVVADSWEQNGGHFERRISFGYDADLTQVRAEFDGLMLRVSIPRRIPPITSWIGGRR</sequence>
<feature type="region of interest" description="Disordered" evidence="2">
    <location>
        <begin position="471"/>
        <end position="513"/>
    </location>
</feature>
<feature type="region of interest" description="Disordered" evidence="2">
    <location>
        <begin position="236"/>
        <end position="339"/>
    </location>
</feature>
<feature type="compositionally biased region" description="Polar residues" evidence="2">
    <location>
        <begin position="1"/>
        <end position="21"/>
    </location>
</feature>
<protein>
    <recommendedName>
        <fullName evidence="3">SHSP domain-containing protein</fullName>
    </recommendedName>
</protein>
<dbReference type="PROSITE" id="PS01031">
    <property type="entry name" value="SHSP"/>
    <property type="match status" value="1"/>
</dbReference>
<feature type="compositionally biased region" description="Low complexity" evidence="2">
    <location>
        <begin position="22"/>
        <end position="39"/>
    </location>
</feature>
<feature type="region of interest" description="Disordered" evidence="2">
    <location>
        <begin position="375"/>
        <end position="410"/>
    </location>
</feature>
<evidence type="ECO:0000259" key="3">
    <source>
        <dbReference type="PROSITE" id="PS01031"/>
    </source>
</evidence>
<dbReference type="InterPro" id="IPR008978">
    <property type="entry name" value="HSP20-like_chaperone"/>
</dbReference>
<feature type="region of interest" description="Disordered" evidence="2">
    <location>
        <begin position="128"/>
        <end position="213"/>
    </location>
</feature>
<feature type="compositionally biased region" description="Basic and acidic residues" evidence="2">
    <location>
        <begin position="176"/>
        <end position="191"/>
    </location>
</feature>
<organism evidence="4 5">
    <name type="scientific">Hohenbuehelia grisea</name>
    <dbReference type="NCBI Taxonomy" id="104357"/>
    <lineage>
        <taxon>Eukaryota</taxon>
        <taxon>Fungi</taxon>
        <taxon>Dikarya</taxon>
        <taxon>Basidiomycota</taxon>
        <taxon>Agaricomycotina</taxon>
        <taxon>Agaricomycetes</taxon>
        <taxon>Agaricomycetidae</taxon>
        <taxon>Agaricales</taxon>
        <taxon>Pleurotineae</taxon>
        <taxon>Pleurotaceae</taxon>
        <taxon>Hohenbuehelia</taxon>
    </lineage>
</organism>
<feature type="compositionally biased region" description="Polar residues" evidence="2">
    <location>
        <begin position="398"/>
        <end position="410"/>
    </location>
</feature>
<keyword evidence="5" id="KW-1185">Reference proteome</keyword>
<comment type="similarity">
    <text evidence="1">Belongs to the small heat shock protein (HSP20) family.</text>
</comment>
<feature type="compositionally biased region" description="Low complexity" evidence="2">
    <location>
        <begin position="162"/>
        <end position="172"/>
    </location>
</feature>
<feature type="compositionally biased region" description="Low complexity" evidence="2">
    <location>
        <begin position="195"/>
        <end position="209"/>
    </location>
</feature>
<feature type="compositionally biased region" description="Pro residues" evidence="2">
    <location>
        <begin position="286"/>
        <end position="304"/>
    </location>
</feature>
<feature type="compositionally biased region" description="Low complexity" evidence="2">
    <location>
        <begin position="379"/>
        <end position="397"/>
    </location>
</feature>
<comment type="caution">
    <text evidence="4">The sequence shown here is derived from an EMBL/GenBank/DDBJ whole genome shotgun (WGS) entry which is preliminary data.</text>
</comment>
<reference evidence="5" key="1">
    <citation type="submission" date="2024-06" db="EMBL/GenBank/DDBJ databases">
        <title>Multi-omics analyses provide insights into the biosynthesis of the anticancer antibiotic pleurotin in Hohenbuehelia grisea.</title>
        <authorList>
            <person name="Weaver J.A."/>
            <person name="Alberti F."/>
        </authorList>
    </citation>
    <scope>NUCLEOTIDE SEQUENCE [LARGE SCALE GENOMIC DNA]</scope>
    <source>
        <strain evidence="5">T-177</strain>
    </source>
</reference>
<feature type="region of interest" description="Disordered" evidence="2">
    <location>
        <begin position="1"/>
        <end position="110"/>
    </location>
</feature>
<dbReference type="InterPro" id="IPR002068">
    <property type="entry name" value="A-crystallin/Hsp20_dom"/>
</dbReference>
<dbReference type="EMBL" id="JASNQZ010000006">
    <property type="protein sequence ID" value="KAL0956612.1"/>
    <property type="molecule type" value="Genomic_DNA"/>
</dbReference>
<feature type="compositionally biased region" description="Low complexity" evidence="2">
    <location>
        <begin position="314"/>
        <end position="328"/>
    </location>
</feature>
<dbReference type="CDD" id="cd06464">
    <property type="entry name" value="ACD_sHsps-like"/>
    <property type="match status" value="1"/>
</dbReference>
<feature type="compositionally biased region" description="Low complexity" evidence="2">
    <location>
        <begin position="435"/>
        <end position="445"/>
    </location>
</feature>
<evidence type="ECO:0000256" key="2">
    <source>
        <dbReference type="SAM" id="MobiDB-lite"/>
    </source>
</evidence>
<feature type="domain" description="SHSP" evidence="3">
    <location>
        <begin position="528"/>
        <end position="627"/>
    </location>
</feature>
<dbReference type="Gene3D" id="2.60.40.790">
    <property type="match status" value="1"/>
</dbReference>
<feature type="region of interest" description="Disordered" evidence="2">
    <location>
        <begin position="431"/>
        <end position="457"/>
    </location>
</feature>
<proteinExistence type="inferred from homology"/>